<feature type="binding site" evidence="9">
    <location>
        <position position="97"/>
    </location>
    <ligand>
        <name>Zn(2+)</name>
        <dbReference type="ChEBI" id="CHEBI:29105"/>
    </ligand>
</feature>
<reference evidence="13 14" key="1">
    <citation type="submission" date="2016-10" db="EMBL/GenBank/DDBJ databases">
        <authorList>
            <person name="de Groot N.N."/>
        </authorList>
    </citation>
    <scope>NUCLEOTIDE SEQUENCE [LARGE SCALE GENOMIC DNA]</scope>
    <source>
        <strain evidence="13 14">Calf135</strain>
    </source>
</reference>
<dbReference type="CDD" id="cd07010">
    <property type="entry name" value="cupin_PMI_type_I_N_bac"/>
    <property type="match status" value="1"/>
</dbReference>
<dbReference type="PANTHER" id="PTHR42742">
    <property type="entry name" value="TRANSCRIPTIONAL REPRESSOR MPRA"/>
    <property type="match status" value="1"/>
</dbReference>
<evidence type="ECO:0000313" key="14">
    <source>
        <dbReference type="Proteomes" id="UP000199512"/>
    </source>
</evidence>
<evidence type="ECO:0000256" key="5">
    <source>
        <dbReference type="ARBA" id="ARBA00022833"/>
    </source>
</evidence>
<dbReference type="PANTHER" id="PTHR42742:SF3">
    <property type="entry name" value="FRUCTOKINASE"/>
    <property type="match status" value="1"/>
</dbReference>
<dbReference type="InterPro" id="IPR011051">
    <property type="entry name" value="RmlC_Cupin_sf"/>
</dbReference>
<dbReference type="GO" id="GO:0005975">
    <property type="term" value="P:carbohydrate metabolic process"/>
    <property type="evidence" value="ECO:0007669"/>
    <property type="project" value="InterPro"/>
</dbReference>
<evidence type="ECO:0000256" key="7">
    <source>
        <dbReference type="ARBA" id="ARBA00029741"/>
    </source>
</evidence>
<dbReference type="PIRSF" id="PIRSF036894">
    <property type="entry name" value="PMI_Firm_short"/>
    <property type="match status" value="1"/>
</dbReference>
<dbReference type="InterPro" id="IPR049071">
    <property type="entry name" value="MPI_cupin_dom"/>
</dbReference>
<feature type="binding site" evidence="9">
    <location>
        <position position="116"/>
    </location>
    <ligand>
        <name>Zn(2+)</name>
        <dbReference type="ChEBI" id="CHEBI:29105"/>
    </ligand>
</feature>
<evidence type="ECO:0000256" key="8">
    <source>
        <dbReference type="ARBA" id="ARBA00030762"/>
    </source>
</evidence>
<comment type="catalytic activity">
    <reaction evidence="1">
        <text>D-mannose 6-phosphate = D-fructose 6-phosphate</text>
        <dbReference type="Rhea" id="RHEA:12356"/>
        <dbReference type="ChEBI" id="CHEBI:58735"/>
        <dbReference type="ChEBI" id="CHEBI:61527"/>
        <dbReference type="EC" id="5.3.1.8"/>
    </reaction>
</comment>
<dbReference type="SUPFAM" id="SSF51182">
    <property type="entry name" value="RmlC-like cupins"/>
    <property type="match status" value="1"/>
</dbReference>
<dbReference type="Pfam" id="PF20511">
    <property type="entry name" value="PMI_typeI_cat"/>
    <property type="match status" value="1"/>
</dbReference>
<feature type="active site" evidence="10">
    <location>
        <position position="193"/>
    </location>
</feature>
<protein>
    <recommendedName>
        <fullName evidence="3">mannose-6-phosphate isomerase</fullName>
        <ecNumber evidence="3">5.3.1.8</ecNumber>
    </recommendedName>
    <alternativeName>
        <fullName evidence="7">Phosphohexomutase</fullName>
    </alternativeName>
    <alternativeName>
        <fullName evidence="8">Phosphomannose isomerase</fullName>
    </alternativeName>
</protein>
<dbReference type="EMBL" id="FODF01000003">
    <property type="protein sequence ID" value="SEN41018.1"/>
    <property type="molecule type" value="Genomic_DNA"/>
</dbReference>
<evidence type="ECO:0000259" key="11">
    <source>
        <dbReference type="Pfam" id="PF20511"/>
    </source>
</evidence>
<proteinExistence type="inferred from homology"/>
<feature type="binding site" evidence="9">
    <location>
        <position position="173"/>
    </location>
    <ligand>
        <name>Zn(2+)</name>
        <dbReference type="ChEBI" id="CHEBI:29105"/>
    </ligand>
</feature>
<evidence type="ECO:0000256" key="9">
    <source>
        <dbReference type="PIRSR" id="PIRSR036894-1"/>
    </source>
</evidence>
<gene>
    <name evidence="13" type="ORF">SAMN05216454_103133</name>
</gene>
<organism evidence="13 14">
    <name type="scientific">Peptostreptococcus russellii</name>
    <dbReference type="NCBI Taxonomy" id="215200"/>
    <lineage>
        <taxon>Bacteria</taxon>
        <taxon>Bacillati</taxon>
        <taxon>Bacillota</taxon>
        <taxon>Clostridia</taxon>
        <taxon>Peptostreptococcales</taxon>
        <taxon>Peptostreptococcaceae</taxon>
        <taxon>Peptostreptococcus</taxon>
    </lineage>
</organism>
<dbReference type="AlphaFoldDB" id="A0A1H8GCI4"/>
<accession>A0A1H8GCI4</accession>
<dbReference type="RefSeq" id="WP_091974603.1">
    <property type="nucleotide sequence ID" value="NZ_FODF01000003.1"/>
</dbReference>
<evidence type="ECO:0000259" key="12">
    <source>
        <dbReference type="Pfam" id="PF21621"/>
    </source>
</evidence>
<evidence type="ECO:0000256" key="10">
    <source>
        <dbReference type="PIRSR" id="PIRSR036894-2"/>
    </source>
</evidence>
<keyword evidence="6 13" id="KW-0413">Isomerase</keyword>
<comment type="cofactor">
    <cofactor evidence="9">
        <name>Zn(2+)</name>
        <dbReference type="ChEBI" id="CHEBI:29105"/>
    </cofactor>
    <text evidence="9">Binds 1 zinc ion per subunit.</text>
</comment>
<dbReference type="NCBIfam" id="TIGR00218">
    <property type="entry name" value="manA"/>
    <property type="match status" value="1"/>
</dbReference>
<dbReference type="GO" id="GO:0008270">
    <property type="term" value="F:zinc ion binding"/>
    <property type="evidence" value="ECO:0007669"/>
    <property type="project" value="InterPro"/>
</dbReference>
<dbReference type="STRING" id="215200.SAMN05216454_103133"/>
<dbReference type="InterPro" id="IPR014628">
    <property type="entry name" value="Man6P_isomerase_Firm_short"/>
</dbReference>
<evidence type="ECO:0000256" key="3">
    <source>
        <dbReference type="ARBA" id="ARBA00011956"/>
    </source>
</evidence>
<comment type="similarity">
    <text evidence="2">Belongs to the mannose-6-phosphate isomerase type 1 family.</text>
</comment>
<dbReference type="InterPro" id="IPR046457">
    <property type="entry name" value="PMI_typeI_cat"/>
</dbReference>
<keyword evidence="4 9" id="KW-0479">Metal-binding</keyword>
<dbReference type="InterPro" id="IPR051804">
    <property type="entry name" value="Carb_Metab_Reg_Kinase/Isom"/>
</dbReference>
<evidence type="ECO:0000256" key="2">
    <source>
        <dbReference type="ARBA" id="ARBA00010772"/>
    </source>
</evidence>
<dbReference type="InterPro" id="IPR014710">
    <property type="entry name" value="RmlC-like_jellyroll"/>
</dbReference>
<dbReference type="Gene3D" id="2.60.120.10">
    <property type="entry name" value="Jelly Rolls"/>
    <property type="match status" value="2"/>
</dbReference>
<sequence length="318" mass="36109">MDLIFLKPVFKEKIWGGNKLKEEFNLDTPSNKTGEAWIISAHRNGVSQVISPKEFEGMGLDELYGDHREIFGENLDDTFPLLVKLLDASDNLSVQVHPDDEYASIHEGEGERGKTECWYIVSADEGAEIVYGHNAKTKEEFIESVEEGKWNNLLRRVKVKKGDFFDVPYGTVHAIGKGIVILETQQSSDTTYRVYDYDRKDKEGNKRELHIEDSINVSKIPHIDPKLNIEETVLGNSKIVKYLSNEFFSVYKYISKDKLSVELENTYYLMTVVEGCGKVSANGKKYDLKLADSFIVPSGTEKVEFEGNMEIIASRAEQ</sequence>
<dbReference type="GO" id="GO:0004476">
    <property type="term" value="F:mannose-6-phosphate isomerase activity"/>
    <property type="evidence" value="ECO:0007669"/>
    <property type="project" value="UniProtKB-EC"/>
</dbReference>
<evidence type="ECO:0000256" key="1">
    <source>
        <dbReference type="ARBA" id="ARBA00000757"/>
    </source>
</evidence>
<dbReference type="InterPro" id="IPR001250">
    <property type="entry name" value="Man6P_Isoase-1"/>
</dbReference>
<evidence type="ECO:0000256" key="6">
    <source>
        <dbReference type="ARBA" id="ARBA00023235"/>
    </source>
</evidence>
<name>A0A1H8GCI4_9FIRM</name>
<keyword evidence="5 9" id="KW-0862">Zinc</keyword>
<dbReference type="EC" id="5.3.1.8" evidence="3"/>
<dbReference type="Pfam" id="PF21621">
    <property type="entry name" value="MPI_cupin_dom"/>
    <property type="match status" value="1"/>
</dbReference>
<feature type="domain" description="Phosphomannose isomerase type I catalytic" evidence="11">
    <location>
        <begin position="5"/>
        <end position="105"/>
    </location>
</feature>
<dbReference type="OrthoDB" id="9808275at2"/>
<keyword evidence="14" id="KW-1185">Reference proteome</keyword>
<dbReference type="Proteomes" id="UP000199512">
    <property type="component" value="Unassembled WGS sequence"/>
</dbReference>
<evidence type="ECO:0000256" key="4">
    <source>
        <dbReference type="ARBA" id="ARBA00022723"/>
    </source>
</evidence>
<evidence type="ECO:0000313" key="13">
    <source>
        <dbReference type="EMBL" id="SEN41018.1"/>
    </source>
</evidence>
<feature type="domain" description="Mannose-6-phosphate isomerase cupin" evidence="12">
    <location>
        <begin position="239"/>
        <end position="314"/>
    </location>
</feature>